<evidence type="ECO:0000313" key="3">
    <source>
        <dbReference type="EMBL" id="EDM28222.1"/>
    </source>
</evidence>
<accession>A6DJZ8</accession>
<dbReference type="STRING" id="313628.LNTAR_12736"/>
<dbReference type="InterPro" id="IPR021212">
    <property type="entry name" value="DUF2760"/>
</dbReference>
<feature type="domain" description="DUF2760" evidence="2">
    <location>
        <begin position="75"/>
        <end position="196"/>
    </location>
</feature>
<organism evidence="3 4">
    <name type="scientific">Lentisphaera araneosa HTCC2155</name>
    <dbReference type="NCBI Taxonomy" id="313628"/>
    <lineage>
        <taxon>Bacteria</taxon>
        <taxon>Pseudomonadati</taxon>
        <taxon>Lentisphaerota</taxon>
        <taxon>Lentisphaeria</taxon>
        <taxon>Lentisphaerales</taxon>
        <taxon>Lentisphaeraceae</taxon>
        <taxon>Lentisphaera</taxon>
    </lineage>
</organism>
<reference evidence="3 4" key="1">
    <citation type="journal article" date="2010" name="J. Bacteriol.">
        <title>Genome sequence of Lentisphaera araneosa HTCC2155T, the type species of the order Lentisphaerales in the phylum Lentisphaerae.</title>
        <authorList>
            <person name="Thrash J.C."/>
            <person name="Cho J.C."/>
            <person name="Vergin K.L."/>
            <person name="Morris R.M."/>
            <person name="Giovannoni S.J."/>
        </authorList>
    </citation>
    <scope>NUCLEOTIDE SEQUENCE [LARGE SCALE GENOMIC DNA]</scope>
    <source>
        <strain evidence="3 4">HTCC2155</strain>
    </source>
</reference>
<evidence type="ECO:0000256" key="1">
    <source>
        <dbReference type="SAM" id="Coils"/>
    </source>
</evidence>
<feature type="coiled-coil region" evidence="1">
    <location>
        <begin position="37"/>
        <end position="71"/>
    </location>
</feature>
<keyword evidence="1" id="KW-0175">Coiled coil</keyword>
<dbReference type="EMBL" id="ABCK01000006">
    <property type="protein sequence ID" value="EDM28222.1"/>
    <property type="molecule type" value="Genomic_DNA"/>
</dbReference>
<protein>
    <recommendedName>
        <fullName evidence="2">DUF2760 domain-containing protein</fullName>
    </recommendedName>
</protein>
<sequence>MGLATAFKAFFSILGDGEKAELWEKACGGKLIEDTQVKDLEGKVGALEGELNSEKNTVTQLKDELKAANSKNDRSDAIYTLTLLQREGRLIDFLKEDIGPYSDEQVGAAVRQIHEGCAKVLEKNFKVQPLVDSAEGDEVEVPKAYDPAKYSLSGQVSGEGPFKGSLVHKGWVASALSLPERSKDTDTSVICPSEVDV</sequence>
<evidence type="ECO:0000259" key="2">
    <source>
        <dbReference type="Pfam" id="PF10816"/>
    </source>
</evidence>
<dbReference type="RefSeq" id="WP_007278214.1">
    <property type="nucleotide sequence ID" value="NZ_ABCK01000006.1"/>
</dbReference>
<keyword evidence="4" id="KW-1185">Reference proteome</keyword>
<dbReference type="Proteomes" id="UP000004947">
    <property type="component" value="Unassembled WGS sequence"/>
</dbReference>
<comment type="caution">
    <text evidence="3">The sequence shown here is derived from an EMBL/GenBank/DDBJ whole genome shotgun (WGS) entry which is preliminary data.</text>
</comment>
<evidence type="ECO:0000313" key="4">
    <source>
        <dbReference type="Proteomes" id="UP000004947"/>
    </source>
</evidence>
<gene>
    <name evidence="3" type="ORF">LNTAR_12736</name>
</gene>
<dbReference type="AlphaFoldDB" id="A6DJZ8"/>
<dbReference type="OrthoDB" id="21395at2"/>
<name>A6DJZ8_9BACT</name>
<proteinExistence type="predicted"/>
<dbReference type="eggNOG" id="ENOG5032SHU">
    <property type="taxonomic scope" value="Bacteria"/>
</dbReference>
<dbReference type="Pfam" id="PF10816">
    <property type="entry name" value="DUF2760"/>
    <property type="match status" value="1"/>
</dbReference>